<organism evidence="2 3">
    <name type="scientific">Tunturiibacter lichenicola</name>
    <dbReference type="NCBI Taxonomy" id="2051959"/>
    <lineage>
        <taxon>Bacteria</taxon>
        <taxon>Pseudomonadati</taxon>
        <taxon>Acidobacteriota</taxon>
        <taxon>Terriglobia</taxon>
        <taxon>Terriglobales</taxon>
        <taxon>Acidobacteriaceae</taxon>
        <taxon>Tunturiibacter</taxon>
    </lineage>
</organism>
<feature type="compositionally biased region" description="Pro residues" evidence="1">
    <location>
        <begin position="1"/>
        <end position="10"/>
    </location>
</feature>
<accession>A0A7Y9T4B2</accession>
<proteinExistence type="predicted"/>
<dbReference type="Proteomes" id="UP000534186">
    <property type="component" value="Unassembled WGS sequence"/>
</dbReference>
<reference evidence="2 3" key="1">
    <citation type="submission" date="2020-07" db="EMBL/GenBank/DDBJ databases">
        <title>Genomic Encyclopedia of Type Strains, Phase IV (KMG-V): Genome sequencing to study the core and pangenomes of soil and plant-associated prokaryotes.</title>
        <authorList>
            <person name="Whitman W."/>
        </authorList>
    </citation>
    <scope>NUCLEOTIDE SEQUENCE [LARGE SCALE GENOMIC DNA]</scope>
    <source>
        <strain evidence="2 3">M8UP30</strain>
    </source>
</reference>
<feature type="region of interest" description="Disordered" evidence="1">
    <location>
        <begin position="1"/>
        <end position="21"/>
    </location>
</feature>
<evidence type="ECO:0000313" key="3">
    <source>
        <dbReference type="Proteomes" id="UP000534186"/>
    </source>
</evidence>
<evidence type="ECO:0000313" key="2">
    <source>
        <dbReference type="EMBL" id="NYF51209.1"/>
    </source>
</evidence>
<dbReference type="EMBL" id="JACCCV010000001">
    <property type="protein sequence ID" value="NYF51209.1"/>
    <property type="molecule type" value="Genomic_DNA"/>
</dbReference>
<evidence type="ECO:0000256" key="1">
    <source>
        <dbReference type="SAM" id="MobiDB-lite"/>
    </source>
</evidence>
<protein>
    <submittedName>
        <fullName evidence="2">Uncharacterized protein</fullName>
    </submittedName>
</protein>
<sequence>MKNMPPPPSDPIKAYQRKSSAARRVGNNNRCTCGETRIEALAGNKGICAACQRKKMGRPITDKHHVGGRANSPVTLEMWINDHWAVLSVAQHEWPKETLENPMGCPLLSAAGCIRGFIDTICHLIKRLLSWIAEMLELLSTLLIERLGPDWWSGTPIAQFARKG</sequence>
<gene>
    <name evidence="2" type="ORF">HDF12_001574</name>
</gene>
<comment type="caution">
    <text evidence="2">The sequence shown here is derived from an EMBL/GenBank/DDBJ whole genome shotgun (WGS) entry which is preliminary data.</text>
</comment>
<dbReference type="AlphaFoldDB" id="A0A7Y9T4B2"/>
<name>A0A7Y9T4B2_9BACT</name>